<dbReference type="InParanoid" id="A2DA44"/>
<accession>A2DA44</accession>
<reference evidence="1" key="1">
    <citation type="submission" date="2006-10" db="EMBL/GenBank/DDBJ databases">
        <authorList>
            <person name="Amadeo P."/>
            <person name="Zhao Q."/>
            <person name="Wortman J."/>
            <person name="Fraser-Liggett C."/>
            <person name="Carlton J."/>
        </authorList>
    </citation>
    <scope>NUCLEOTIDE SEQUENCE</scope>
    <source>
        <strain evidence="1">G3</strain>
    </source>
</reference>
<dbReference type="RefSeq" id="XP_001583678.1">
    <property type="nucleotide sequence ID" value="XM_001583628.1"/>
</dbReference>
<reference evidence="1" key="2">
    <citation type="journal article" date="2007" name="Science">
        <title>Draft genome sequence of the sexually transmitted pathogen Trichomonas vaginalis.</title>
        <authorList>
            <person name="Carlton J.M."/>
            <person name="Hirt R.P."/>
            <person name="Silva J.C."/>
            <person name="Delcher A.L."/>
            <person name="Schatz M."/>
            <person name="Zhao Q."/>
            <person name="Wortman J.R."/>
            <person name="Bidwell S.L."/>
            <person name="Alsmark U.C.M."/>
            <person name="Besteiro S."/>
            <person name="Sicheritz-Ponten T."/>
            <person name="Noel C.J."/>
            <person name="Dacks J.B."/>
            <person name="Foster P.G."/>
            <person name="Simillion C."/>
            <person name="Van de Peer Y."/>
            <person name="Miranda-Saavedra D."/>
            <person name="Barton G.J."/>
            <person name="Westrop G.D."/>
            <person name="Mueller S."/>
            <person name="Dessi D."/>
            <person name="Fiori P.L."/>
            <person name="Ren Q."/>
            <person name="Paulsen I."/>
            <person name="Zhang H."/>
            <person name="Bastida-Corcuera F.D."/>
            <person name="Simoes-Barbosa A."/>
            <person name="Brown M.T."/>
            <person name="Hayes R.D."/>
            <person name="Mukherjee M."/>
            <person name="Okumura C.Y."/>
            <person name="Schneider R."/>
            <person name="Smith A.J."/>
            <person name="Vanacova S."/>
            <person name="Villalvazo M."/>
            <person name="Haas B.J."/>
            <person name="Pertea M."/>
            <person name="Feldblyum T.V."/>
            <person name="Utterback T.R."/>
            <person name="Shu C.L."/>
            <person name="Osoegawa K."/>
            <person name="de Jong P.J."/>
            <person name="Hrdy I."/>
            <person name="Horvathova L."/>
            <person name="Zubacova Z."/>
            <person name="Dolezal P."/>
            <person name="Malik S.B."/>
            <person name="Logsdon J.M. Jr."/>
            <person name="Henze K."/>
            <person name="Gupta A."/>
            <person name="Wang C.C."/>
            <person name="Dunne R.L."/>
            <person name="Upcroft J.A."/>
            <person name="Upcroft P."/>
            <person name="White O."/>
            <person name="Salzberg S.L."/>
            <person name="Tang P."/>
            <person name="Chiu C.-H."/>
            <person name="Lee Y.-S."/>
            <person name="Embley T.M."/>
            <person name="Coombs G.H."/>
            <person name="Mottram J.C."/>
            <person name="Tachezy J."/>
            <person name="Fraser-Liggett C.M."/>
            <person name="Johnson P.J."/>
        </authorList>
    </citation>
    <scope>NUCLEOTIDE SEQUENCE [LARGE SCALE GENOMIC DNA]</scope>
    <source>
        <strain evidence="1">G3</strain>
    </source>
</reference>
<protein>
    <submittedName>
        <fullName evidence="1">Uncharacterized protein</fullName>
    </submittedName>
</protein>
<sequence length="454" mass="52072">MDDEYKSNPAEATENFKLIQKIKKMQNLELNQVKYINSEKNCDIGTEQDIISLIQSEELTIDNLSQLLPKEMPVFSEEFIDILFEFIDNSPANRFDFIDAFSCNRTNAINLFKRGILEILISFLPITYELLAKIIEICSNYNCQSWFVEIGGLFALTFFSKTRDYDDPISRILLSISTYNFYTQDVLSTPESTLHPIEIVDLPEDPIYLNELFFNLHSSDDPQILSRLYLSLSNLFERSDPACIAFGSLVLDEFDSMINNIEVRASFILCISKCIPITPIENPFVLLDNLDEYLLCEDDDNFVLASLEVLDSLISRYGIEIFEESPAIDAVLSLCNDSRFDIKLHAAHSLSNVIECAIHSHCEILIRMGVIEFLLEFVDTIGGASMKELMRSLGEFIGYALISDLPDDLNEKVTSYIEEVERMMYDHDTEEVRDEAEKCWNLFEPFLDECSKPL</sequence>
<dbReference type="EMBL" id="DS113182">
    <property type="protein sequence ID" value="EAY22692.1"/>
    <property type="molecule type" value="Genomic_DNA"/>
</dbReference>
<evidence type="ECO:0000313" key="1">
    <source>
        <dbReference type="EMBL" id="EAY22692.1"/>
    </source>
</evidence>
<dbReference type="Proteomes" id="UP000001542">
    <property type="component" value="Unassembled WGS sequence"/>
</dbReference>
<keyword evidence="2" id="KW-1185">Reference proteome</keyword>
<proteinExistence type="predicted"/>
<evidence type="ECO:0000313" key="2">
    <source>
        <dbReference type="Proteomes" id="UP000001542"/>
    </source>
</evidence>
<dbReference type="Gene3D" id="1.25.10.10">
    <property type="entry name" value="Leucine-rich Repeat Variant"/>
    <property type="match status" value="1"/>
</dbReference>
<dbReference type="InterPro" id="IPR011989">
    <property type="entry name" value="ARM-like"/>
</dbReference>
<dbReference type="VEuPathDB" id="TrichDB:TVAGG3_0266200"/>
<organism evidence="1 2">
    <name type="scientific">Trichomonas vaginalis (strain ATCC PRA-98 / G3)</name>
    <dbReference type="NCBI Taxonomy" id="412133"/>
    <lineage>
        <taxon>Eukaryota</taxon>
        <taxon>Metamonada</taxon>
        <taxon>Parabasalia</taxon>
        <taxon>Trichomonadida</taxon>
        <taxon>Trichomonadidae</taxon>
        <taxon>Trichomonas</taxon>
    </lineage>
</organism>
<dbReference type="VEuPathDB" id="TrichDB:TVAG_476210"/>
<dbReference type="SUPFAM" id="SSF48371">
    <property type="entry name" value="ARM repeat"/>
    <property type="match status" value="1"/>
</dbReference>
<dbReference type="AlphaFoldDB" id="A2DA44"/>
<dbReference type="InterPro" id="IPR016024">
    <property type="entry name" value="ARM-type_fold"/>
</dbReference>
<gene>
    <name evidence="1" type="ORF">TVAG_476210</name>
</gene>
<dbReference type="KEGG" id="tva:5468251"/>
<name>A2DA44_TRIV3</name>